<dbReference type="Pfam" id="PF00535">
    <property type="entry name" value="Glycos_transf_2"/>
    <property type="match status" value="1"/>
</dbReference>
<keyword evidence="3" id="KW-0472">Membrane</keyword>
<gene>
    <name evidence="5" type="ORF">F2B50_06695</name>
    <name evidence="6" type="ORF">FPF71_06695</name>
</gene>
<feature type="domain" description="Glycosyltransferase 2-like" evidence="4">
    <location>
        <begin position="4"/>
        <end position="140"/>
    </location>
</feature>
<dbReference type="EMBL" id="VWRS01000003">
    <property type="protein sequence ID" value="KAA5825590.1"/>
    <property type="molecule type" value="Genomic_DNA"/>
</dbReference>
<evidence type="ECO:0000313" key="8">
    <source>
        <dbReference type="Proteomes" id="UP000322315"/>
    </source>
</evidence>
<dbReference type="PANTHER" id="PTHR22916:SF51">
    <property type="entry name" value="GLYCOSYLTRANSFERASE EPSH-RELATED"/>
    <property type="match status" value="1"/>
</dbReference>
<dbReference type="OrthoDB" id="9815829at2"/>
<keyword evidence="7" id="KW-1185">Reference proteome</keyword>
<dbReference type="Gene3D" id="3.90.550.10">
    <property type="entry name" value="Spore Coat Polysaccharide Biosynthesis Protein SpsA, Chain A"/>
    <property type="match status" value="1"/>
</dbReference>
<keyword evidence="3" id="KW-0812">Transmembrane</keyword>
<dbReference type="PANTHER" id="PTHR22916">
    <property type="entry name" value="GLYCOSYLTRANSFERASE"/>
    <property type="match status" value="1"/>
</dbReference>
<dbReference type="SUPFAM" id="SSF53448">
    <property type="entry name" value="Nucleotide-diphospho-sugar transferases"/>
    <property type="match status" value="1"/>
</dbReference>
<dbReference type="Proteomes" id="UP000322315">
    <property type="component" value="Unassembled WGS sequence"/>
</dbReference>
<dbReference type="AlphaFoldDB" id="A0A5M7BA27"/>
<evidence type="ECO:0000256" key="3">
    <source>
        <dbReference type="SAM" id="Phobius"/>
    </source>
</evidence>
<dbReference type="RefSeq" id="WP_144115911.1">
    <property type="nucleotide sequence ID" value="NZ_JACHGE010000003.1"/>
</dbReference>
<name>A0A5M7BA27_9FLAO</name>
<dbReference type="Proteomes" id="UP000315145">
    <property type="component" value="Unassembled WGS sequence"/>
</dbReference>
<evidence type="ECO:0000313" key="6">
    <source>
        <dbReference type="EMBL" id="TSJ79888.1"/>
    </source>
</evidence>
<comment type="caution">
    <text evidence="5">The sequence shown here is derived from an EMBL/GenBank/DDBJ whole genome shotgun (WGS) entry which is preliminary data.</text>
</comment>
<proteinExistence type="predicted"/>
<reference evidence="6 7" key="2">
    <citation type="submission" date="2019-07" db="EMBL/GenBank/DDBJ databases">
        <title>Algibacter marinivivus sp. nov., isolated from the surface of a marine red alga.</title>
        <authorList>
            <person name="Zhong X."/>
            <person name="Xu W."/>
            <person name="Zhang Y."/>
            <person name="Zhang Q."/>
            <person name="Du Z."/>
        </authorList>
    </citation>
    <scope>NUCLEOTIDE SEQUENCE [LARGE SCALE GENOMIC DNA]</scope>
    <source>
        <strain evidence="6 7">RU-4-M-4</strain>
    </source>
</reference>
<evidence type="ECO:0000313" key="5">
    <source>
        <dbReference type="EMBL" id="KAA5825590.1"/>
    </source>
</evidence>
<dbReference type="InterPro" id="IPR029044">
    <property type="entry name" value="Nucleotide-diphossugar_trans"/>
</dbReference>
<accession>A0A5M7BA27</accession>
<evidence type="ECO:0000256" key="2">
    <source>
        <dbReference type="ARBA" id="ARBA00022679"/>
    </source>
</evidence>
<evidence type="ECO:0000313" key="7">
    <source>
        <dbReference type="Proteomes" id="UP000315145"/>
    </source>
</evidence>
<dbReference type="InterPro" id="IPR001173">
    <property type="entry name" value="Glyco_trans_2-like"/>
</dbReference>
<evidence type="ECO:0000259" key="4">
    <source>
        <dbReference type="Pfam" id="PF00535"/>
    </source>
</evidence>
<dbReference type="EMBL" id="VMBF01000003">
    <property type="protein sequence ID" value="TSJ79888.1"/>
    <property type="molecule type" value="Genomic_DNA"/>
</dbReference>
<reference evidence="5 8" key="1">
    <citation type="journal article" date="2015" name="Int. J. Syst. Evol. Microbiol.">
        <title>Algibacter amylolyticus sp. nov., isolated from intertidal sediment.</title>
        <authorList>
            <person name="Zhang D.C."/>
            <person name="Wu J."/>
            <person name="Neuner K."/>
            <person name="Yao J."/>
            <person name="Margesin R."/>
        </authorList>
    </citation>
    <scope>NUCLEOTIDE SEQUENCE [LARGE SCALE GENOMIC DNA]</scope>
    <source>
        <strain evidence="5 8">RU-4-M-4</strain>
    </source>
</reference>
<keyword evidence="2 5" id="KW-0808">Transferase</keyword>
<protein>
    <submittedName>
        <fullName evidence="5">Glycosyltransferase</fullName>
    </submittedName>
</protein>
<dbReference type="CDD" id="cd00761">
    <property type="entry name" value="Glyco_tranf_GTA_type"/>
    <property type="match status" value="1"/>
</dbReference>
<keyword evidence="1" id="KW-0328">Glycosyltransferase</keyword>
<keyword evidence="3" id="KW-1133">Transmembrane helix</keyword>
<evidence type="ECO:0000256" key="1">
    <source>
        <dbReference type="ARBA" id="ARBA00022676"/>
    </source>
</evidence>
<organism evidence="5 8">
    <name type="scientific">Algibacter amylolyticus</name>
    <dbReference type="NCBI Taxonomy" id="1608400"/>
    <lineage>
        <taxon>Bacteria</taxon>
        <taxon>Pseudomonadati</taxon>
        <taxon>Bacteroidota</taxon>
        <taxon>Flavobacteriia</taxon>
        <taxon>Flavobacteriales</taxon>
        <taxon>Flavobacteriaceae</taxon>
        <taxon>Algibacter</taxon>
    </lineage>
</organism>
<reference evidence="5" key="3">
    <citation type="submission" date="2019-09" db="EMBL/GenBank/DDBJ databases">
        <authorList>
            <person name="Zhang D.-C."/>
        </authorList>
    </citation>
    <scope>NUCLEOTIDE SEQUENCE</scope>
    <source>
        <strain evidence="5">RU-4-M-4</strain>
    </source>
</reference>
<dbReference type="GO" id="GO:0016758">
    <property type="term" value="F:hexosyltransferase activity"/>
    <property type="evidence" value="ECO:0007669"/>
    <property type="project" value="UniProtKB-ARBA"/>
</dbReference>
<feature type="transmembrane region" description="Helical" evidence="3">
    <location>
        <begin position="309"/>
        <end position="329"/>
    </location>
</feature>
<sequence length="338" mass="39663">MMLSIILPVYNAEKYLERCLKSILSQLFFDFELILINDGSKDSSNIICETYANKDNRIVYIDQKNQGVAMARNVGLKQAKGKYIGFVDADDEVENDMFLNLIKPTNEKEFDVVISHYKICEENTFHIPKTRVPTNIDLDKKEIKEHILNTYYTGGDPVVPALWNKIYNSKFLKRQKLLFQNQKAVRASDYWFNFKLFQHATSVLVIKNANYCYNNSVTGSIINSFRENQFIGFVESQKRLLDANENFQFKIDYNKFYKPFYDNSNQFILNAISKKGYINGYKFIRPILKNERLKSAFKAILNKKIHLKLIYFFLKNNMILASYALYCVWHLMSSTIKK</sequence>